<reference evidence="1" key="1">
    <citation type="submission" date="2021-01" db="EMBL/GenBank/DDBJ databases">
        <title>Modified the classification status of verrucomicrobia.</title>
        <authorList>
            <person name="Feng X."/>
        </authorList>
    </citation>
    <scope>NUCLEOTIDE SEQUENCE</scope>
    <source>
        <strain evidence="1">KCTC 13126</strain>
    </source>
</reference>
<evidence type="ECO:0000313" key="2">
    <source>
        <dbReference type="Proteomes" id="UP000617628"/>
    </source>
</evidence>
<dbReference type="EMBL" id="JAENIL010000045">
    <property type="protein sequence ID" value="MBK1879321.1"/>
    <property type="molecule type" value="Genomic_DNA"/>
</dbReference>
<proteinExistence type="predicted"/>
<dbReference type="RefSeq" id="WP_200357534.1">
    <property type="nucleotide sequence ID" value="NZ_JAENIL010000045.1"/>
</dbReference>
<dbReference type="Gene3D" id="3.20.20.80">
    <property type="entry name" value="Glycosidases"/>
    <property type="match status" value="1"/>
</dbReference>
<dbReference type="AlphaFoldDB" id="A0A934VMX8"/>
<evidence type="ECO:0000313" key="1">
    <source>
        <dbReference type="EMBL" id="MBK1879321.1"/>
    </source>
</evidence>
<comment type="caution">
    <text evidence="1">The sequence shown here is derived from an EMBL/GenBank/DDBJ whole genome shotgun (WGS) entry which is preliminary data.</text>
</comment>
<gene>
    <name evidence="1" type="ORF">JIN87_20710</name>
</gene>
<evidence type="ECO:0008006" key="3">
    <source>
        <dbReference type="Google" id="ProtNLM"/>
    </source>
</evidence>
<name>A0A934VMX8_9BACT</name>
<dbReference type="SUPFAM" id="SSF51445">
    <property type="entry name" value="(Trans)glycosidases"/>
    <property type="match status" value="1"/>
</dbReference>
<dbReference type="Proteomes" id="UP000617628">
    <property type="component" value="Unassembled WGS sequence"/>
</dbReference>
<keyword evidence="2" id="KW-1185">Reference proteome</keyword>
<accession>A0A934VMX8</accession>
<protein>
    <recommendedName>
        <fullName evidence="3">1,4-beta-xylanase</fullName>
    </recommendedName>
</protein>
<sequence>MKVWTIEEIKNWQESQPYRVGANFVPSSAINQLEMWQKESFDPETIDRELGFAEDVGMNAMRVYLHDLLWEQDSSGFCERIDRYLEIADRRGISTMFVIFDDCWNQSFALGTQPEPKPFTHNSGWVQSPGVRIVNDSSKWERLERYVKGLLYRYRNDERIFAWDLYNEPGNGTSGDDSLKDEKQIDRSLPLLKSAFEWARSVGGVTQPLTSAIWNFDESFARINEFLATHSDFISFHCYASPHVMVEKIEKLRVHDRPLFCSEYMARGQGSSFAYTLPMLKRFGIGAFNWGLVSGRTQTIYPWGWTEEKGEPCLLFHDVFSRDGGFLYPLEEAVIREVTGVQKYVV</sequence>
<dbReference type="InterPro" id="IPR017853">
    <property type="entry name" value="GH"/>
</dbReference>
<organism evidence="1 2">
    <name type="scientific">Pelagicoccus mobilis</name>
    <dbReference type="NCBI Taxonomy" id="415221"/>
    <lineage>
        <taxon>Bacteria</taxon>
        <taxon>Pseudomonadati</taxon>
        <taxon>Verrucomicrobiota</taxon>
        <taxon>Opitutia</taxon>
        <taxon>Puniceicoccales</taxon>
        <taxon>Pelagicoccaceae</taxon>
        <taxon>Pelagicoccus</taxon>
    </lineage>
</organism>